<dbReference type="AlphaFoldDB" id="A0AAC8UUQ6"/>
<dbReference type="Pfam" id="PF00413">
    <property type="entry name" value="Peptidase_M10"/>
    <property type="match status" value="1"/>
</dbReference>
<dbReference type="Proteomes" id="UP000036000">
    <property type="component" value="Chromosome"/>
</dbReference>
<dbReference type="InterPro" id="IPR024079">
    <property type="entry name" value="MetalloPept_cat_dom_sf"/>
</dbReference>
<evidence type="ECO:0000313" key="6">
    <source>
        <dbReference type="EMBL" id="AKP64089.1"/>
    </source>
</evidence>
<keyword evidence="2" id="KW-0479">Metal-binding</keyword>
<evidence type="ECO:0000256" key="4">
    <source>
        <dbReference type="ARBA" id="ARBA00022833"/>
    </source>
</evidence>
<evidence type="ECO:0000256" key="3">
    <source>
        <dbReference type="ARBA" id="ARBA00022801"/>
    </source>
</evidence>
<gene>
    <name evidence="6" type="ORF">ABN16_03125</name>
</gene>
<dbReference type="GO" id="GO:0006508">
    <property type="term" value="P:proteolysis"/>
    <property type="evidence" value="ECO:0007669"/>
    <property type="project" value="UniProtKB-KW"/>
</dbReference>
<dbReference type="Gene3D" id="3.40.390.10">
    <property type="entry name" value="Collagenase (Catalytic Domain)"/>
    <property type="match status" value="1"/>
</dbReference>
<keyword evidence="3" id="KW-0378">Hydrolase</keyword>
<dbReference type="GO" id="GO:0004222">
    <property type="term" value="F:metalloendopeptidase activity"/>
    <property type="evidence" value="ECO:0007669"/>
    <property type="project" value="InterPro"/>
</dbReference>
<keyword evidence="7" id="KW-1185">Reference proteome</keyword>
<keyword evidence="4" id="KW-0862">Zinc</keyword>
<reference evidence="6 7" key="1">
    <citation type="submission" date="2015-07" db="EMBL/GenBank/DDBJ databases">
        <title>Lactobacillus korensis/26-25/ whole genome sequencing.</title>
        <authorList>
            <person name="Kim M.K."/>
            <person name="Im W.-T."/>
            <person name="Srinivasan S."/>
            <person name="Lee J.-J."/>
        </authorList>
    </citation>
    <scope>NUCLEOTIDE SEQUENCE [LARGE SCALE GENOMIC DNA]</scope>
    <source>
        <strain evidence="6 7">26-25</strain>
    </source>
</reference>
<protein>
    <recommendedName>
        <fullName evidence="5">Peptidase metallopeptidase domain-containing protein</fullName>
    </recommendedName>
</protein>
<organism evidence="6 7">
    <name type="scientific">Levilactobacillus koreensis</name>
    <dbReference type="NCBI Taxonomy" id="637971"/>
    <lineage>
        <taxon>Bacteria</taxon>
        <taxon>Bacillati</taxon>
        <taxon>Bacillota</taxon>
        <taxon>Bacilli</taxon>
        <taxon>Lactobacillales</taxon>
        <taxon>Lactobacillaceae</taxon>
        <taxon>Levilactobacillus</taxon>
    </lineage>
</organism>
<name>A0AAC8UUQ6_9LACO</name>
<dbReference type="GO" id="GO:0008270">
    <property type="term" value="F:zinc ion binding"/>
    <property type="evidence" value="ECO:0007669"/>
    <property type="project" value="InterPro"/>
</dbReference>
<keyword evidence="1" id="KW-0645">Protease</keyword>
<dbReference type="EMBL" id="CP012033">
    <property type="protein sequence ID" value="AKP64089.1"/>
    <property type="molecule type" value="Genomic_DNA"/>
</dbReference>
<evidence type="ECO:0000256" key="2">
    <source>
        <dbReference type="ARBA" id="ARBA00022723"/>
    </source>
</evidence>
<dbReference type="SMART" id="SM00235">
    <property type="entry name" value="ZnMc"/>
    <property type="match status" value="1"/>
</dbReference>
<dbReference type="GO" id="GO:0031012">
    <property type="term" value="C:extracellular matrix"/>
    <property type="evidence" value="ECO:0007669"/>
    <property type="project" value="InterPro"/>
</dbReference>
<feature type="domain" description="Peptidase metallopeptidase" evidence="5">
    <location>
        <begin position="79"/>
        <end position="227"/>
    </location>
</feature>
<dbReference type="KEGG" id="lko:ABN16_03125"/>
<dbReference type="InterPro" id="IPR001818">
    <property type="entry name" value="Pept_M10_metallopeptidase"/>
</dbReference>
<evidence type="ECO:0000259" key="5">
    <source>
        <dbReference type="SMART" id="SM00235"/>
    </source>
</evidence>
<evidence type="ECO:0000313" key="7">
    <source>
        <dbReference type="Proteomes" id="UP000036000"/>
    </source>
</evidence>
<dbReference type="PANTHER" id="PTHR10201">
    <property type="entry name" value="MATRIX METALLOPROTEINASE"/>
    <property type="match status" value="1"/>
</dbReference>
<proteinExistence type="predicted"/>
<dbReference type="InterPro" id="IPR006026">
    <property type="entry name" value="Peptidase_Metallo"/>
</dbReference>
<dbReference type="SUPFAM" id="SSF55486">
    <property type="entry name" value="Metalloproteases ('zincins'), catalytic domain"/>
    <property type="match status" value="1"/>
</dbReference>
<sequence length="228" mass="24944">MLVMTLAVALFVVSNWRSLSYYRTALTTLATGLVTGKTTTTKSADYRSSGYILRNTTDATTRTGADNTPVEEAMQGVLLQKTYHYHYAADTPSRVKQKFNAAIQIYNQTGIVKLTAGKANSNENQITLSAYRKKEELSQGTVEFGHGGPQITQRISWRGIQTTNAGKAKLNVTYKQAVKLSVAVHELGHALGLDHSSDKDSVMTPIDHGNTQLSAADVQSLRSIYDKK</sequence>
<evidence type="ECO:0000256" key="1">
    <source>
        <dbReference type="ARBA" id="ARBA00022670"/>
    </source>
</evidence>
<accession>A0AAC8UUQ6</accession>